<gene>
    <name evidence="1" type="primary">pglZ</name>
    <name evidence="1" type="ORF">EKG35_12235</name>
</gene>
<dbReference type="OrthoDB" id="9769734at2"/>
<dbReference type="Proteomes" id="UP000276349">
    <property type="component" value="Unassembled WGS sequence"/>
</dbReference>
<organism evidence="1 2">
    <name type="scientific">Lysinibacillus telephonicus</name>
    <dbReference type="NCBI Taxonomy" id="1714840"/>
    <lineage>
        <taxon>Bacteria</taxon>
        <taxon>Bacillati</taxon>
        <taxon>Bacillota</taxon>
        <taxon>Bacilli</taxon>
        <taxon>Bacillales</taxon>
        <taxon>Bacillaceae</taxon>
        <taxon>Lysinibacillus</taxon>
    </lineage>
</organism>
<evidence type="ECO:0000313" key="2">
    <source>
        <dbReference type="Proteomes" id="UP000276349"/>
    </source>
</evidence>
<keyword evidence="2" id="KW-1185">Reference proteome</keyword>
<dbReference type="InterPro" id="IPR017850">
    <property type="entry name" value="Alkaline_phosphatase_core_sf"/>
</dbReference>
<dbReference type="SUPFAM" id="SSF53649">
    <property type="entry name" value="Alkaline phosphatase-like"/>
    <property type="match status" value="1"/>
</dbReference>
<dbReference type="Pfam" id="PF08665">
    <property type="entry name" value="PglZ"/>
    <property type="match status" value="1"/>
</dbReference>
<sequence>MTRLNWVEKITSYFSIKGALYVVADSQGLLTREEVQDVFQKQQIFVTTIDDPMLLRLMYERNFRHVSREERATMLVVLPHQQFNLIPYDMYEQAHRIALSLEMLFSKLEPTAVHLCPIAYYEILFSKQDSLTYQLTYKESLQFILEVVLEEELRYILSDVGLIKIAMNYFKRFDTGMPELLINELSRTLQQKRIIVSPDVYECFKSKEKLSNFLNSRWKEYVAYYVKGNKEIITESPSSYSNRYFDDFSLRKQLNEWIVPIEIQADIPIEPWMKENIVVKETSKELNSISINSLKGDYSAFELKEWRVFASNLGDIKAEFLEDTITSKEIKKITTEANKAFENWMCSKFEGIASLPLLPKPKMVHQIPHFLEHKFNTKVALLVLDGMSFTQWHIIKQSLTEERWLFEEDAVFTWVPSVTSVARQAIFSGKVPRGFADSIQTTSKEEKYWKEFWIHHGFAERNIAYQKSLGLKSFDRQDLKFTSSPFISIYGAVIDVIDEFMHGAKQGHQTVNSELQIWLQKKFLHQLLDELASNDFDIYLTSDHGNIESIGLGRISQGVTVESANQRSRIYKSANIRNQTAIDNTDTLIWDNVNLPDDYYVLLAKNNGAFVPKNDKIVTHGGIHIEEVIVPFVKVYR</sequence>
<proteinExistence type="predicted"/>
<evidence type="ECO:0000313" key="1">
    <source>
        <dbReference type="EMBL" id="RTQ92249.1"/>
    </source>
</evidence>
<protein>
    <submittedName>
        <fullName evidence="1">BREX-3 system phosphatase PglZ</fullName>
    </submittedName>
</protein>
<dbReference type="EMBL" id="RXNR01000033">
    <property type="protein sequence ID" value="RTQ92249.1"/>
    <property type="molecule type" value="Genomic_DNA"/>
</dbReference>
<accession>A0A3S0HKA7</accession>
<dbReference type="AlphaFoldDB" id="A0A3S0HKA7"/>
<comment type="caution">
    <text evidence="1">The sequence shown here is derived from an EMBL/GenBank/DDBJ whole genome shotgun (WGS) entry which is preliminary data.</text>
</comment>
<name>A0A3S0HKA7_9BACI</name>
<dbReference type="NCBIfam" id="NF033449">
    <property type="entry name" value="BREX_PglZ_3"/>
    <property type="match status" value="1"/>
</dbReference>
<reference evidence="1 2" key="1">
    <citation type="submission" date="2018-12" db="EMBL/GenBank/DDBJ databases">
        <authorList>
            <person name="Yu L."/>
        </authorList>
    </citation>
    <scope>NUCLEOTIDE SEQUENCE [LARGE SCALE GENOMIC DNA]</scope>
    <source>
        <strain evidence="1 2">S5H2222</strain>
    </source>
</reference>